<proteinExistence type="inferred from homology"/>
<keyword evidence="6" id="KW-0479">Metal-binding</keyword>
<dbReference type="GO" id="GO:0005524">
    <property type="term" value="F:ATP binding"/>
    <property type="evidence" value="ECO:0007669"/>
    <property type="project" value="UniProtKB-KW"/>
</dbReference>
<keyword evidence="2 6" id="KW-0808">Transferase</keyword>
<evidence type="ECO:0000256" key="1">
    <source>
        <dbReference type="ARBA" id="ARBA00008748"/>
    </source>
</evidence>
<keyword evidence="9" id="KW-1185">Reference proteome</keyword>
<comment type="cofactor">
    <cofactor evidence="6">
        <name>Mg(2+)</name>
        <dbReference type="ChEBI" id="CHEBI:18420"/>
    </cofactor>
    <cofactor evidence="6">
        <name>Mn(2+)</name>
        <dbReference type="ChEBI" id="CHEBI:29035"/>
    </cofactor>
    <text evidence="6">Mg(2+). Can also accept Mn(2+).</text>
</comment>
<gene>
    <name evidence="6" type="primary">ackA</name>
    <name evidence="8" type="ORF">FM110_08110</name>
</gene>
<comment type="similarity">
    <text evidence="1 6 7">Belongs to the acetokinase family.</text>
</comment>
<dbReference type="CDD" id="cd24010">
    <property type="entry name" value="ASKHA_NBD_AcK_PK"/>
    <property type="match status" value="1"/>
</dbReference>
<feature type="active site" description="Proton donor/acceptor" evidence="6">
    <location>
        <position position="168"/>
    </location>
</feature>
<evidence type="ECO:0000256" key="3">
    <source>
        <dbReference type="ARBA" id="ARBA00022741"/>
    </source>
</evidence>
<comment type="subcellular location">
    <subcellularLocation>
        <location evidence="6">Cytoplasm</location>
    </subcellularLocation>
</comment>
<dbReference type="GO" id="GO:0008776">
    <property type="term" value="F:acetate kinase activity"/>
    <property type="evidence" value="ECO:0007669"/>
    <property type="project" value="UniProtKB-UniRule"/>
</dbReference>
<keyword evidence="6" id="KW-0963">Cytoplasm</keyword>
<dbReference type="InterPro" id="IPR043129">
    <property type="entry name" value="ATPase_NBD"/>
</dbReference>
<dbReference type="GO" id="GO:0006085">
    <property type="term" value="P:acetyl-CoA biosynthetic process"/>
    <property type="evidence" value="ECO:0007669"/>
    <property type="project" value="UniProtKB-UniRule"/>
</dbReference>
<feature type="binding site" evidence="6">
    <location>
        <begin position="305"/>
        <end position="307"/>
    </location>
    <ligand>
        <name>ATP</name>
        <dbReference type="ChEBI" id="CHEBI:30616"/>
    </ligand>
</feature>
<dbReference type="PANTHER" id="PTHR21060">
    <property type="entry name" value="ACETATE KINASE"/>
    <property type="match status" value="1"/>
</dbReference>
<dbReference type="InterPro" id="IPR023865">
    <property type="entry name" value="Aliphatic_acid_kinase_CS"/>
</dbReference>
<dbReference type="EC" id="2.7.2.1" evidence="6"/>
<dbReference type="RefSeq" id="WP_087104261.1">
    <property type="nucleotide sequence ID" value="NZ_FWFG01000068.1"/>
</dbReference>
<dbReference type="UniPathway" id="UPA00340">
    <property type="reaction ID" value="UER00458"/>
</dbReference>
<feature type="site" description="Transition state stabilizer" evidence="6">
    <location>
        <position position="200"/>
    </location>
</feature>
<comment type="pathway">
    <text evidence="6">Metabolic intermediate biosynthesis; acetyl-CoA biosynthesis; acetyl-CoA from acetate: step 1/2.</text>
</comment>
<evidence type="ECO:0000256" key="4">
    <source>
        <dbReference type="ARBA" id="ARBA00022777"/>
    </source>
</evidence>
<reference evidence="8 9" key="1">
    <citation type="submission" date="2017-02" db="EMBL/GenBank/DDBJ databases">
        <authorList>
            <person name="Peterson S.W."/>
        </authorList>
    </citation>
    <scope>NUCLEOTIDE SEQUENCE [LARGE SCALE GENOMIC DNA]</scope>
    <source>
        <strain evidence="8 9">CIP104813</strain>
    </source>
</reference>
<dbReference type="InterPro" id="IPR004372">
    <property type="entry name" value="Ac/propionate_kinase"/>
</dbReference>
<dbReference type="PROSITE" id="PS01075">
    <property type="entry name" value="ACETATE_KINASE_1"/>
    <property type="match status" value="1"/>
</dbReference>
<feature type="binding site" evidence="6">
    <location>
        <position position="37"/>
    </location>
    <ligand>
        <name>ATP</name>
        <dbReference type="ChEBI" id="CHEBI:30616"/>
    </ligand>
</feature>
<dbReference type="AlphaFoldDB" id="A0A1X6X1G9"/>
<evidence type="ECO:0000256" key="2">
    <source>
        <dbReference type="ARBA" id="ARBA00022679"/>
    </source>
</evidence>
<feature type="binding site" evidence="6">
    <location>
        <begin position="353"/>
        <end position="357"/>
    </location>
    <ligand>
        <name>ATP</name>
        <dbReference type="ChEBI" id="CHEBI:30616"/>
    </ligand>
</feature>
<feature type="binding site" evidence="6">
    <location>
        <position position="407"/>
    </location>
    <ligand>
        <name>Mg(2+)</name>
        <dbReference type="ChEBI" id="CHEBI:18420"/>
    </ligand>
</feature>
<dbReference type="Gene3D" id="3.30.420.40">
    <property type="match status" value="2"/>
</dbReference>
<comment type="subunit">
    <text evidence="6">Homodimer.</text>
</comment>
<dbReference type="InterPro" id="IPR000890">
    <property type="entry name" value="Aliphatic_acid_kin_short-chain"/>
</dbReference>
<evidence type="ECO:0000256" key="6">
    <source>
        <dbReference type="HAMAP-Rule" id="MF_00020"/>
    </source>
</evidence>
<dbReference type="HAMAP" id="MF_00020">
    <property type="entry name" value="Acetate_kinase"/>
    <property type="match status" value="1"/>
</dbReference>
<accession>A0A1X6X1G9</accession>
<feature type="binding site" evidence="6">
    <location>
        <position position="30"/>
    </location>
    <ligand>
        <name>Mg(2+)</name>
        <dbReference type="ChEBI" id="CHEBI:18420"/>
    </ligand>
</feature>
<dbReference type="Pfam" id="PF00871">
    <property type="entry name" value="Acetate_kinase"/>
    <property type="match status" value="1"/>
</dbReference>
<keyword evidence="3 6" id="KW-0547">Nucleotide-binding</keyword>
<keyword evidence="6" id="KW-0460">Magnesium</keyword>
<evidence type="ECO:0000256" key="7">
    <source>
        <dbReference type="RuleBase" id="RU003835"/>
    </source>
</evidence>
<protein>
    <recommendedName>
        <fullName evidence="6">Acetate kinase</fullName>
        <ecNumber evidence="6">2.7.2.1</ecNumber>
    </recommendedName>
    <alternativeName>
        <fullName evidence="6">Acetokinase</fullName>
    </alternativeName>
</protein>
<sequence>MSPTPPASTSSDSAESAPRVPAAATVLVLNSGSSSLKFQLLDPVAEEVFASGIVERIGQDYGSARLETGSVTQPFQGEVPDHVVGMQVVMQLFEEAGLSLEEANVVAVGHRVVQGGARFSSPTLIDSWVRDQIADLGSLAPLHNPAAVDGIDAARRLFPGIPHVAVFDTAFFTQLPPAAYTYALNKQVADEYRIRRYGAHGTSHRYVSERVTARFAAQGKDTSGLRQIVLHLGNGASASAVRGGVPVDTSMGLTPLEGLVMGTRTGDIDPSVYAHLSRSAGMDIDQIDTLLNKQSGMQGLCGMSDFRDIQAAVEAGDEEVRIALEVWAHRVRKYVGSYAFVLGGVDVITFTAGIGENADFARAKVLEGLEGFGIKLDPAKNAGRSKEPKIISADDSAVTVVVYPTNEELAIAQQAFALGQASHQA</sequence>
<comment type="catalytic activity">
    <reaction evidence="6">
        <text>acetate + ATP = acetyl phosphate + ADP</text>
        <dbReference type="Rhea" id="RHEA:11352"/>
        <dbReference type="ChEBI" id="CHEBI:22191"/>
        <dbReference type="ChEBI" id="CHEBI:30089"/>
        <dbReference type="ChEBI" id="CHEBI:30616"/>
        <dbReference type="ChEBI" id="CHEBI:456216"/>
        <dbReference type="EC" id="2.7.2.1"/>
    </reaction>
</comment>
<feature type="binding site" evidence="6">
    <location>
        <begin position="231"/>
        <end position="235"/>
    </location>
    <ligand>
        <name>ATP</name>
        <dbReference type="ChEBI" id="CHEBI:30616"/>
    </ligand>
</feature>
<comment type="function">
    <text evidence="6">Catalyzes the formation of acetyl phosphate from acetate and ATP. Can also catalyze the reverse reaction.</text>
</comment>
<dbReference type="NCBIfam" id="TIGR00016">
    <property type="entry name" value="ackA"/>
    <property type="match status" value="1"/>
</dbReference>
<keyword evidence="4 6" id="KW-0418">Kinase</keyword>
<dbReference type="EMBL" id="FWFG01000068">
    <property type="protein sequence ID" value="SLM92391.1"/>
    <property type="molecule type" value="Genomic_DNA"/>
</dbReference>
<dbReference type="PIRSF" id="PIRSF000722">
    <property type="entry name" value="Acetate_prop_kin"/>
    <property type="match status" value="1"/>
</dbReference>
<dbReference type="GO" id="GO:0000287">
    <property type="term" value="F:magnesium ion binding"/>
    <property type="evidence" value="ECO:0007669"/>
    <property type="project" value="UniProtKB-UniRule"/>
</dbReference>
<dbReference type="GO" id="GO:0005737">
    <property type="term" value="C:cytoplasm"/>
    <property type="evidence" value="ECO:0007669"/>
    <property type="project" value="UniProtKB-SubCell"/>
</dbReference>
<dbReference type="PANTHER" id="PTHR21060:SF15">
    <property type="entry name" value="ACETATE KINASE-RELATED"/>
    <property type="match status" value="1"/>
</dbReference>
<dbReference type="OrthoDB" id="9802453at2"/>
<evidence type="ECO:0000313" key="9">
    <source>
        <dbReference type="Proteomes" id="UP000195981"/>
    </source>
</evidence>
<evidence type="ECO:0000256" key="5">
    <source>
        <dbReference type="ARBA" id="ARBA00022840"/>
    </source>
</evidence>
<organism evidence="8 9">
    <name type="scientific">Brachybacterium nesterenkovii</name>
    <dbReference type="NCBI Taxonomy" id="47847"/>
    <lineage>
        <taxon>Bacteria</taxon>
        <taxon>Bacillati</taxon>
        <taxon>Actinomycetota</taxon>
        <taxon>Actinomycetes</taxon>
        <taxon>Micrococcales</taxon>
        <taxon>Dermabacteraceae</taxon>
        <taxon>Brachybacterium</taxon>
    </lineage>
</organism>
<dbReference type="SUPFAM" id="SSF53067">
    <property type="entry name" value="Actin-like ATPase domain"/>
    <property type="match status" value="2"/>
</dbReference>
<dbReference type="PRINTS" id="PR00471">
    <property type="entry name" value="ACETATEKNASE"/>
</dbReference>
<dbReference type="GO" id="GO:0006083">
    <property type="term" value="P:acetate metabolic process"/>
    <property type="evidence" value="ECO:0007669"/>
    <property type="project" value="TreeGrafter"/>
</dbReference>
<evidence type="ECO:0000313" key="8">
    <source>
        <dbReference type="EMBL" id="SLM92391.1"/>
    </source>
</evidence>
<name>A0A1X6X1G9_9MICO</name>
<dbReference type="PROSITE" id="PS01076">
    <property type="entry name" value="ACETATE_KINASE_2"/>
    <property type="match status" value="1"/>
</dbReference>
<feature type="site" description="Transition state stabilizer" evidence="6">
    <location>
        <position position="264"/>
    </location>
</feature>
<keyword evidence="5 6" id="KW-0067">ATP-binding</keyword>
<feature type="binding site" evidence="6">
    <location>
        <position position="111"/>
    </location>
    <ligand>
        <name>substrate</name>
    </ligand>
</feature>
<dbReference type="Proteomes" id="UP000195981">
    <property type="component" value="Unassembled WGS sequence"/>
</dbReference>